<reference evidence="1" key="1">
    <citation type="submission" date="2014-09" db="EMBL/GenBank/DDBJ databases">
        <authorList>
            <person name="Magalhaes I.L.F."/>
            <person name="Oliveira U."/>
            <person name="Santos F.R."/>
            <person name="Vidigal T.H.D.A."/>
            <person name="Brescovit A.D."/>
            <person name="Santos A.J."/>
        </authorList>
    </citation>
    <scope>NUCLEOTIDE SEQUENCE</scope>
    <source>
        <tissue evidence="1">Shoot tissue taken approximately 20 cm above the soil surface</tissue>
    </source>
</reference>
<evidence type="ECO:0000313" key="1">
    <source>
        <dbReference type="EMBL" id="JAE13289.1"/>
    </source>
</evidence>
<dbReference type="EMBL" id="GBRH01184607">
    <property type="protein sequence ID" value="JAE13289.1"/>
    <property type="molecule type" value="Transcribed_RNA"/>
</dbReference>
<sequence>MRVIFCSLIGVRAKSRSRYIMRADCCPKLYIKRNKIKNQPLKESIVPLLNLDAMASFSGFVW</sequence>
<proteinExistence type="predicted"/>
<dbReference type="AlphaFoldDB" id="A0A0A9FPV1"/>
<protein>
    <submittedName>
        <fullName evidence="1">Uncharacterized protein</fullName>
    </submittedName>
</protein>
<reference evidence="1" key="2">
    <citation type="journal article" date="2015" name="Data Brief">
        <title>Shoot transcriptome of the giant reed, Arundo donax.</title>
        <authorList>
            <person name="Barrero R.A."/>
            <person name="Guerrero F.D."/>
            <person name="Moolhuijzen P."/>
            <person name="Goolsby J.A."/>
            <person name="Tidwell J."/>
            <person name="Bellgard S.E."/>
            <person name="Bellgard M.I."/>
        </authorList>
    </citation>
    <scope>NUCLEOTIDE SEQUENCE</scope>
    <source>
        <tissue evidence="1">Shoot tissue taken approximately 20 cm above the soil surface</tissue>
    </source>
</reference>
<name>A0A0A9FPV1_ARUDO</name>
<accession>A0A0A9FPV1</accession>
<organism evidence="1">
    <name type="scientific">Arundo donax</name>
    <name type="common">Giant reed</name>
    <name type="synonym">Donax arundinaceus</name>
    <dbReference type="NCBI Taxonomy" id="35708"/>
    <lineage>
        <taxon>Eukaryota</taxon>
        <taxon>Viridiplantae</taxon>
        <taxon>Streptophyta</taxon>
        <taxon>Embryophyta</taxon>
        <taxon>Tracheophyta</taxon>
        <taxon>Spermatophyta</taxon>
        <taxon>Magnoliopsida</taxon>
        <taxon>Liliopsida</taxon>
        <taxon>Poales</taxon>
        <taxon>Poaceae</taxon>
        <taxon>PACMAD clade</taxon>
        <taxon>Arundinoideae</taxon>
        <taxon>Arundineae</taxon>
        <taxon>Arundo</taxon>
    </lineage>
</organism>